<name>A0A5J4TXB6_9EUKA</name>
<dbReference type="Pfam" id="PF04383">
    <property type="entry name" value="KilA-N"/>
    <property type="match status" value="1"/>
</dbReference>
<accession>A0A5J4TXB6</accession>
<sequence length="167" mass="19794">MTQVDTATVMQNNEQFVCASYIGMTILIRQSDGYINVTQFCQQYSKQIMPLIKQDRWKDYIKAESEENKPELISSESFMYIIDKVYAIDFKVYYVQPILINYIAVWISPKYAVNVRKIVDSINENSQQTHLTFEDNKDRIIEQLQHENTDYCQTIQQMEPRLVPQDR</sequence>
<feature type="domain" description="KilA-N" evidence="1">
    <location>
        <begin position="15"/>
        <end position="122"/>
    </location>
</feature>
<comment type="caution">
    <text evidence="2">The sequence shown here is derived from an EMBL/GenBank/DDBJ whole genome shotgun (WGS) entry which is preliminary data.</text>
</comment>
<organism evidence="2 3">
    <name type="scientific">Streblomastix strix</name>
    <dbReference type="NCBI Taxonomy" id="222440"/>
    <lineage>
        <taxon>Eukaryota</taxon>
        <taxon>Metamonada</taxon>
        <taxon>Preaxostyla</taxon>
        <taxon>Oxymonadida</taxon>
        <taxon>Streblomastigidae</taxon>
        <taxon>Streblomastix</taxon>
    </lineage>
</organism>
<evidence type="ECO:0000313" key="3">
    <source>
        <dbReference type="Proteomes" id="UP000324800"/>
    </source>
</evidence>
<evidence type="ECO:0000259" key="1">
    <source>
        <dbReference type="PROSITE" id="PS51301"/>
    </source>
</evidence>
<dbReference type="InterPro" id="IPR017880">
    <property type="entry name" value="KilA_N"/>
</dbReference>
<dbReference type="AlphaFoldDB" id="A0A5J4TXB6"/>
<dbReference type="Proteomes" id="UP000324800">
    <property type="component" value="Unassembled WGS sequence"/>
</dbReference>
<gene>
    <name evidence="2" type="ORF">EZS28_042202</name>
</gene>
<dbReference type="EMBL" id="SNRW01024437">
    <property type="protein sequence ID" value="KAA6362271.1"/>
    <property type="molecule type" value="Genomic_DNA"/>
</dbReference>
<dbReference type="InterPro" id="IPR018004">
    <property type="entry name" value="KilA/APSES_HTH"/>
</dbReference>
<dbReference type="PANTHER" id="PTHR48135">
    <property type="match status" value="1"/>
</dbReference>
<reference evidence="2 3" key="1">
    <citation type="submission" date="2019-03" db="EMBL/GenBank/DDBJ databases">
        <title>Single cell metagenomics reveals metabolic interactions within the superorganism composed of flagellate Streblomastix strix and complex community of Bacteroidetes bacteria on its surface.</title>
        <authorList>
            <person name="Treitli S.C."/>
            <person name="Kolisko M."/>
            <person name="Husnik F."/>
            <person name="Keeling P."/>
            <person name="Hampl V."/>
        </authorList>
    </citation>
    <scope>NUCLEOTIDE SEQUENCE [LARGE SCALE GENOMIC DNA]</scope>
    <source>
        <strain evidence="2">ST1C</strain>
    </source>
</reference>
<dbReference type="PANTHER" id="PTHR48135:SF1">
    <property type="entry name" value="KILA-N DOMAIN-CONTAINING PROTEIN"/>
    <property type="match status" value="1"/>
</dbReference>
<proteinExistence type="predicted"/>
<dbReference type="PROSITE" id="PS51301">
    <property type="entry name" value="KILA_N"/>
    <property type="match status" value="1"/>
</dbReference>
<protein>
    <recommendedName>
        <fullName evidence="1">KilA-N domain-containing protein</fullName>
    </recommendedName>
</protein>
<evidence type="ECO:0000313" key="2">
    <source>
        <dbReference type="EMBL" id="KAA6362271.1"/>
    </source>
</evidence>